<proteinExistence type="predicted"/>
<evidence type="ECO:0000256" key="1">
    <source>
        <dbReference type="SAM" id="Coils"/>
    </source>
</evidence>
<evidence type="ECO:0000313" key="3">
    <source>
        <dbReference type="EMBL" id="KAJ9493043.1"/>
    </source>
</evidence>
<dbReference type="Proteomes" id="UP001227192">
    <property type="component" value="Unassembled WGS sequence"/>
</dbReference>
<feature type="compositionally biased region" description="Polar residues" evidence="2">
    <location>
        <begin position="285"/>
        <end position="302"/>
    </location>
</feature>
<reference evidence="3" key="2">
    <citation type="journal article" date="2016" name="Fungal Biol.">
        <title>Ochratoxin A production by Penicillium thymicola.</title>
        <authorList>
            <person name="Nguyen H.D.T."/>
            <person name="McMullin D.R."/>
            <person name="Ponomareva E."/>
            <person name="Riley R."/>
            <person name="Pomraning K.R."/>
            <person name="Baker S.E."/>
            <person name="Seifert K.A."/>
        </authorList>
    </citation>
    <scope>NUCLEOTIDE SEQUENCE</scope>
    <source>
        <strain evidence="3">DAOM 180753</strain>
    </source>
</reference>
<evidence type="ECO:0000313" key="4">
    <source>
        <dbReference type="Proteomes" id="UP001227192"/>
    </source>
</evidence>
<comment type="caution">
    <text evidence="3">The sequence shown here is derived from an EMBL/GenBank/DDBJ whole genome shotgun (WGS) entry which is preliminary data.</text>
</comment>
<protein>
    <submittedName>
        <fullName evidence="3">Uncharacterized protein</fullName>
    </submittedName>
</protein>
<reference evidence="3" key="1">
    <citation type="submission" date="2015-06" db="EMBL/GenBank/DDBJ databases">
        <authorList>
            <person name="Nguyen H."/>
        </authorList>
    </citation>
    <scope>NUCLEOTIDE SEQUENCE</scope>
    <source>
        <strain evidence="3">DAOM 180753</strain>
    </source>
</reference>
<gene>
    <name evidence="3" type="ORF">VN97_g222</name>
</gene>
<accession>A0AAI9TTD1</accession>
<sequence length="406" mass="45977">MVGNTTSPPAVDAAEIAENSRISYLLFRVLSGHKICEATTLATCLPQWLGDVEEHNPVHPDIPELLTHLLLPFGTTSIPKHIEKLSVPDSLDSSQKWMMKLRILMDNKAHERLLQKLGAMGGQEVSFEDLCEQENAQEDSIDDYLIVDPKRTVQFDRDIRDVMTGGDKDAMKGYPDVFYVTGYVAWTVRSPYWNVALATDDHGNRLLSDDVLDRVLPKWRQILTGETIPTPKYGVVDSFRSWLASEEKKASDLGKPWPNTPIKNVSSASGPKFVSPRTPEPYSRLRSTNASRLSPLESTSDVTDSEQTEMLREILAEVRELRNMIRQIIGRNDALESTENQMYGSWQQGYPPIPQAMQPNYPVPQESPFVNAQYYDPAFEYDWQRWNYDQDPTTMPGPGYGSARHI</sequence>
<evidence type="ECO:0000256" key="2">
    <source>
        <dbReference type="SAM" id="MobiDB-lite"/>
    </source>
</evidence>
<dbReference type="AlphaFoldDB" id="A0AAI9TTD1"/>
<organism evidence="3 4">
    <name type="scientific">Penicillium thymicola</name>
    <dbReference type="NCBI Taxonomy" id="293382"/>
    <lineage>
        <taxon>Eukaryota</taxon>
        <taxon>Fungi</taxon>
        <taxon>Dikarya</taxon>
        <taxon>Ascomycota</taxon>
        <taxon>Pezizomycotina</taxon>
        <taxon>Eurotiomycetes</taxon>
        <taxon>Eurotiomycetidae</taxon>
        <taxon>Eurotiales</taxon>
        <taxon>Aspergillaceae</taxon>
        <taxon>Penicillium</taxon>
    </lineage>
</organism>
<keyword evidence="1" id="KW-0175">Coiled coil</keyword>
<feature type="region of interest" description="Disordered" evidence="2">
    <location>
        <begin position="250"/>
        <end position="308"/>
    </location>
</feature>
<keyword evidence="4" id="KW-1185">Reference proteome</keyword>
<dbReference type="EMBL" id="LACB01000003">
    <property type="protein sequence ID" value="KAJ9493043.1"/>
    <property type="molecule type" value="Genomic_DNA"/>
</dbReference>
<name>A0AAI9TTD1_PENTH</name>
<feature type="coiled-coil region" evidence="1">
    <location>
        <begin position="311"/>
        <end position="338"/>
    </location>
</feature>